<protein>
    <submittedName>
        <fullName evidence="2">DNA-binding transcriptional regulator, MarR family</fullName>
    </submittedName>
</protein>
<evidence type="ECO:0000259" key="1">
    <source>
        <dbReference type="PROSITE" id="PS50995"/>
    </source>
</evidence>
<name>A0A1H1YX14_9ACTN</name>
<dbReference type="PANTHER" id="PTHR33164">
    <property type="entry name" value="TRANSCRIPTIONAL REGULATOR, MARR FAMILY"/>
    <property type="match status" value="1"/>
</dbReference>
<reference evidence="2 3" key="1">
    <citation type="submission" date="2016-10" db="EMBL/GenBank/DDBJ databases">
        <authorList>
            <person name="de Groot N.N."/>
        </authorList>
    </citation>
    <scope>NUCLEOTIDE SEQUENCE [LARGE SCALE GENOMIC DNA]</scope>
    <source>
        <strain evidence="2 3">DSM 21800</strain>
    </source>
</reference>
<gene>
    <name evidence="2" type="ORF">SAMN04489812_4836</name>
</gene>
<organism evidence="2 3">
    <name type="scientific">Microlunatus soli</name>
    <dbReference type="NCBI Taxonomy" id="630515"/>
    <lineage>
        <taxon>Bacteria</taxon>
        <taxon>Bacillati</taxon>
        <taxon>Actinomycetota</taxon>
        <taxon>Actinomycetes</taxon>
        <taxon>Propionibacteriales</taxon>
        <taxon>Propionibacteriaceae</taxon>
        <taxon>Microlunatus</taxon>
    </lineage>
</organism>
<dbReference type="STRING" id="630515.SAMN04489812_4836"/>
<feature type="domain" description="HTH marR-type" evidence="1">
    <location>
        <begin position="38"/>
        <end position="174"/>
    </location>
</feature>
<dbReference type="GO" id="GO:0003677">
    <property type="term" value="F:DNA binding"/>
    <property type="evidence" value="ECO:0007669"/>
    <property type="project" value="UniProtKB-KW"/>
</dbReference>
<dbReference type="Proteomes" id="UP000199103">
    <property type="component" value="Chromosome I"/>
</dbReference>
<accession>A0A1H1YX14</accession>
<dbReference type="Pfam" id="PF12802">
    <property type="entry name" value="MarR_2"/>
    <property type="match status" value="1"/>
</dbReference>
<dbReference type="SMART" id="SM00347">
    <property type="entry name" value="HTH_MARR"/>
    <property type="match status" value="1"/>
</dbReference>
<dbReference type="RefSeq" id="WP_197679838.1">
    <property type="nucleotide sequence ID" value="NZ_LT629772.1"/>
</dbReference>
<dbReference type="InterPro" id="IPR000835">
    <property type="entry name" value="HTH_MarR-typ"/>
</dbReference>
<dbReference type="InterPro" id="IPR039422">
    <property type="entry name" value="MarR/SlyA-like"/>
</dbReference>
<sequence length="188" mass="20419">MTPEAERPPGSLYDLAASDPDAELVDASELSPDDIAQVDAIMAAMGRLREVEQRLATAARHRMALNDTDLRALHFLIVAANRRQTVTARALAEHLGITTASTTKMLDRLERAGHVTRHPHSHDRRALAISVAPASRRRAIDIVGRQQASRFGPAAALTAAERDAVRRFLITTADALEASFVDQDPSTT</sequence>
<dbReference type="Gene3D" id="1.10.10.10">
    <property type="entry name" value="Winged helix-like DNA-binding domain superfamily/Winged helix DNA-binding domain"/>
    <property type="match status" value="1"/>
</dbReference>
<dbReference type="GO" id="GO:0006950">
    <property type="term" value="P:response to stress"/>
    <property type="evidence" value="ECO:0007669"/>
    <property type="project" value="TreeGrafter"/>
</dbReference>
<dbReference type="PROSITE" id="PS50995">
    <property type="entry name" value="HTH_MARR_2"/>
    <property type="match status" value="1"/>
</dbReference>
<dbReference type="AlphaFoldDB" id="A0A1H1YX14"/>
<evidence type="ECO:0000313" key="2">
    <source>
        <dbReference type="EMBL" id="SDT25980.1"/>
    </source>
</evidence>
<dbReference type="EMBL" id="LT629772">
    <property type="protein sequence ID" value="SDT25980.1"/>
    <property type="molecule type" value="Genomic_DNA"/>
</dbReference>
<dbReference type="InterPro" id="IPR036388">
    <property type="entry name" value="WH-like_DNA-bd_sf"/>
</dbReference>
<keyword evidence="2" id="KW-0238">DNA-binding</keyword>
<dbReference type="PANTHER" id="PTHR33164:SF43">
    <property type="entry name" value="HTH-TYPE TRANSCRIPTIONAL REPRESSOR YETL"/>
    <property type="match status" value="1"/>
</dbReference>
<dbReference type="SUPFAM" id="SSF46785">
    <property type="entry name" value="Winged helix' DNA-binding domain"/>
    <property type="match status" value="1"/>
</dbReference>
<keyword evidence="3" id="KW-1185">Reference proteome</keyword>
<dbReference type="GO" id="GO:0003700">
    <property type="term" value="F:DNA-binding transcription factor activity"/>
    <property type="evidence" value="ECO:0007669"/>
    <property type="project" value="InterPro"/>
</dbReference>
<dbReference type="InterPro" id="IPR036390">
    <property type="entry name" value="WH_DNA-bd_sf"/>
</dbReference>
<evidence type="ECO:0000313" key="3">
    <source>
        <dbReference type="Proteomes" id="UP000199103"/>
    </source>
</evidence>
<proteinExistence type="predicted"/>